<comment type="pathway">
    <text evidence="5">Nucleotide-sugar biosynthesis; GDP-L-fucose biosynthesis via de novo pathway; GDP-L-fucose from GDP-alpha-D-mannose: step 2/2.</text>
</comment>
<feature type="binding site" evidence="5">
    <location>
        <position position="270"/>
    </location>
    <ligand>
        <name>substrate</name>
    </ligand>
</feature>
<feature type="binding site" evidence="5">
    <location>
        <begin position="164"/>
        <end position="167"/>
    </location>
    <ligand>
        <name>NADP(+)</name>
        <dbReference type="ChEBI" id="CHEBI:58349"/>
    </ligand>
</feature>
<reference evidence="7 8" key="1">
    <citation type="submission" date="2022-03" db="EMBL/GenBank/DDBJ databases">
        <title>Hymenobactersp. isolated from the air.</title>
        <authorList>
            <person name="Won M."/>
            <person name="Kwon S.-W."/>
        </authorList>
    </citation>
    <scope>NUCLEOTIDE SEQUENCE [LARGE SCALE GENOMIC DNA]</scope>
    <source>
        <strain evidence="7 8">KACC 21982</strain>
    </source>
</reference>
<feature type="domain" description="NAD-dependent epimerase/dehydratase" evidence="6">
    <location>
        <begin position="7"/>
        <end position="238"/>
    </location>
</feature>
<dbReference type="EMBL" id="CP094669">
    <property type="protein sequence ID" value="UOG75938.1"/>
    <property type="molecule type" value="Genomic_DNA"/>
</dbReference>
<comment type="catalytic activity">
    <reaction evidence="5">
        <text>GDP-beta-L-fucose + NADP(+) = GDP-4-dehydro-alpha-D-rhamnose + NADPH + H(+)</text>
        <dbReference type="Rhea" id="RHEA:18885"/>
        <dbReference type="ChEBI" id="CHEBI:15378"/>
        <dbReference type="ChEBI" id="CHEBI:57273"/>
        <dbReference type="ChEBI" id="CHEBI:57783"/>
        <dbReference type="ChEBI" id="CHEBI:57964"/>
        <dbReference type="ChEBI" id="CHEBI:58349"/>
        <dbReference type="EC" id="1.1.1.271"/>
    </reaction>
</comment>
<feature type="site" description="Important for catalytic activity" evidence="5">
    <location>
        <position position="108"/>
    </location>
</feature>
<feature type="site" description="Important for catalytic activity" evidence="5">
    <location>
        <position position="110"/>
    </location>
</feature>
<organism evidence="7 8">
    <name type="scientific">Hymenobacter tibetensis</name>
    <dbReference type="NCBI Taxonomy" id="497967"/>
    <lineage>
        <taxon>Bacteria</taxon>
        <taxon>Pseudomonadati</taxon>
        <taxon>Bacteroidota</taxon>
        <taxon>Cytophagia</taxon>
        <taxon>Cytophagales</taxon>
        <taxon>Hymenobacteraceae</taxon>
        <taxon>Hymenobacter</taxon>
    </lineage>
</organism>
<dbReference type="InterPro" id="IPR001509">
    <property type="entry name" value="Epimerase_deHydtase"/>
</dbReference>
<evidence type="ECO:0000256" key="5">
    <source>
        <dbReference type="HAMAP-Rule" id="MF_00956"/>
    </source>
</evidence>
<protein>
    <recommendedName>
        <fullName evidence="5">GDP-L-fucose synthase</fullName>
        <ecNumber evidence="5">1.1.1.271</ecNumber>
    </recommendedName>
    <alternativeName>
        <fullName evidence="5">GDP-4-keto-6-deoxy-D-mannose-3,5-epimerase-4-reductase</fullName>
    </alternativeName>
</protein>
<keyword evidence="3 5" id="KW-0560">Oxidoreductase</keyword>
<accession>A0ABY4D7G6</accession>
<dbReference type="PANTHER" id="PTHR43238:SF1">
    <property type="entry name" value="GDP-L-FUCOSE SYNTHASE"/>
    <property type="match status" value="1"/>
</dbReference>
<evidence type="ECO:0000256" key="4">
    <source>
        <dbReference type="ARBA" id="ARBA00023235"/>
    </source>
</evidence>
<evidence type="ECO:0000313" key="7">
    <source>
        <dbReference type="EMBL" id="UOG75938.1"/>
    </source>
</evidence>
<evidence type="ECO:0000256" key="2">
    <source>
        <dbReference type="ARBA" id="ARBA00022857"/>
    </source>
</evidence>
<evidence type="ECO:0000256" key="1">
    <source>
        <dbReference type="ARBA" id="ARBA00005959"/>
    </source>
</evidence>
<comment type="function">
    <text evidence="5">Catalyzes the two-step NADP-dependent conversion of GDP-4-dehydro-6-deoxy-D-mannose to GDP-fucose, involving an epimerase and a reductase reaction.</text>
</comment>
<dbReference type="SUPFAM" id="SSF51735">
    <property type="entry name" value="NAD(P)-binding Rossmann-fold domains"/>
    <property type="match status" value="1"/>
</dbReference>
<dbReference type="CDD" id="cd05239">
    <property type="entry name" value="GDP_FS_SDR_e"/>
    <property type="match status" value="1"/>
</dbReference>
<feature type="active site" description="Proton donor/acceptor" evidence="5">
    <location>
        <position position="137"/>
    </location>
</feature>
<dbReference type="EC" id="1.1.1.271" evidence="5"/>
<feature type="binding site" evidence="5">
    <location>
        <position position="210"/>
    </location>
    <ligand>
        <name>substrate</name>
    </ligand>
</feature>
<dbReference type="RefSeq" id="WP_243800427.1">
    <property type="nucleotide sequence ID" value="NZ_CP094669.1"/>
</dbReference>
<evidence type="ECO:0000313" key="8">
    <source>
        <dbReference type="Proteomes" id="UP000831113"/>
    </source>
</evidence>
<feature type="binding site" evidence="5">
    <location>
        <position position="203"/>
    </location>
    <ligand>
        <name>substrate</name>
    </ligand>
</feature>
<feature type="binding site" evidence="5">
    <location>
        <position position="141"/>
    </location>
    <ligand>
        <name>NADP(+)</name>
        <dbReference type="ChEBI" id="CHEBI:58349"/>
    </ligand>
</feature>
<keyword evidence="8" id="KW-1185">Reference proteome</keyword>
<comment type="similarity">
    <text evidence="1 5">Belongs to the NAD(P)-dependent epimerase/dehydratase family. Fucose synthase subfamily.</text>
</comment>
<feature type="binding site" evidence="5">
    <location>
        <position position="180"/>
    </location>
    <ligand>
        <name>NADP(+)</name>
        <dbReference type="ChEBI" id="CHEBI:58349"/>
    </ligand>
</feature>
<dbReference type="Gene3D" id="3.90.25.10">
    <property type="entry name" value="UDP-galactose 4-epimerase, domain 1"/>
    <property type="match status" value="1"/>
</dbReference>
<dbReference type="PANTHER" id="PTHR43238">
    <property type="entry name" value="GDP-L-FUCOSE SYNTHASE"/>
    <property type="match status" value="1"/>
</dbReference>
<dbReference type="Gene3D" id="3.40.50.720">
    <property type="entry name" value="NAD(P)-binding Rossmann-like Domain"/>
    <property type="match status" value="1"/>
</dbReference>
<evidence type="ECO:0000259" key="6">
    <source>
        <dbReference type="Pfam" id="PF01370"/>
    </source>
</evidence>
<dbReference type="Proteomes" id="UP000831113">
    <property type="component" value="Chromosome"/>
</dbReference>
<keyword evidence="2 5" id="KW-0521">NADP</keyword>
<name>A0ABY4D7G6_9BACT</name>
<dbReference type="HAMAP" id="MF_00956">
    <property type="entry name" value="GDP_fucose_synth"/>
    <property type="match status" value="1"/>
</dbReference>
<proteinExistence type="inferred from homology"/>
<keyword evidence="5" id="KW-0511">Multifunctional enzyme</keyword>
<dbReference type="InterPro" id="IPR036291">
    <property type="entry name" value="NAD(P)-bd_dom_sf"/>
</dbReference>
<sequence length="311" mass="34464">MEKNAKIYVAGHRGMVGSAILRRLEKEGYNNFVTRVSSELDLRNQAAVADFFAAEKPDYVVLAAAKVGGINANNIYRAEFLYDNLMIQNNVIHNSYLNGVKKLLFLGSSCIYPKMAPQPLQENALLTGELESTNEPYAIAKIAGIKMCDAYRSQYGCNYISAMPTNLYGPHDNYDLKNSHVLPALIRKFHEAKLQGAPEVEVWGTGTPRREFLHVDDLAEACYWLLENYNEPGLVNVGTGTDLSIRELAELVQRTVGYEGTIRFNTDYPDGTPRKLMDVSKLAEKGWKATIGLEEGVAAVYAGAFEAVRPA</sequence>
<dbReference type="InterPro" id="IPR028614">
    <property type="entry name" value="GDP_fucose/colitose_synth"/>
</dbReference>
<gene>
    <name evidence="5" type="primary">fcl</name>
    <name evidence="7" type="ORF">MTX78_04900</name>
</gene>
<evidence type="ECO:0000256" key="3">
    <source>
        <dbReference type="ARBA" id="ARBA00023002"/>
    </source>
</evidence>
<feature type="binding site" evidence="5">
    <location>
        <begin position="106"/>
        <end position="109"/>
    </location>
    <ligand>
        <name>NADP(+)</name>
        <dbReference type="ChEBI" id="CHEBI:58349"/>
    </ligand>
</feature>
<feature type="binding site" evidence="5">
    <location>
        <begin position="11"/>
        <end position="17"/>
    </location>
    <ligand>
        <name>NADP(+)</name>
        <dbReference type="ChEBI" id="CHEBI:58349"/>
    </ligand>
</feature>
<keyword evidence="4 5" id="KW-0413">Isomerase</keyword>
<dbReference type="Pfam" id="PF01370">
    <property type="entry name" value="Epimerase"/>
    <property type="match status" value="1"/>
</dbReference>
<feature type="binding site" evidence="5">
    <location>
        <position position="188"/>
    </location>
    <ligand>
        <name>substrate</name>
    </ligand>
</feature>